<evidence type="ECO:0000313" key="2">
    <source>
        <dbReference type="Proteomes" id="UP000316598"/>
    </source>
</evidence>
<comment type="caution">
    <text evidence="1">The sequence shown here is derived from an EMBL/GenBank/DDBJ whole genome shotgun (WGS) entry which is preliminary data.</text>
</comment>
<dbReference type="AlphaFoldDB" id="A0A5C5WCT1"/>
<reference evidence="1 2" key="1">
    <citation type="submission" date="2019-02" db="EMBL/GenBank/DDBJ databases">
        <title>Deep-cultivation of Planctomycetes and their phenomic and genomic characterization uncovers novel biology.</title>
        <authorList>
            <person name="Wiegand S."/>
            <person name="Jogler M."/>
            <person name="Boedeker C."/>
            <person name="Pinto D."/>
            <person name="Vollmers J."/>
            <person name="Rivas-Marin E."/>
            <person name="Kohn T."/>
            <person name="Peeters S.H."/>
            <person name="Heuer A."/>
            <person name="Rast P."/>
            <person name="Oberbeckmann S."/>
            <person name="Bunk B."/>
            <person name="Jeske O."/>
            <person name="Meyerdierks A."/>
            <person name="Storesund J.E."/>
            <person name="Kallscheuer N."/>
            <person name="Luecker S."/>
            <person name="Lage O.M."/>
            <person name="Pohl T."/>
            <person name="Merkel B.J."/>
            <person name="Hornburger P."/>
            <person name="Mueller R.-W."/>
            <person name="Bruemmer F."/>
            <person name="Labrenz M."/>
            <person name="Spormann A.M."/>
            <person name="Op Den Camp H."/>
            <person name="Overmann J."/>
            <person name="Amann R."/>
            <person name="Jetten M.S.M."/>
            <person name="Mascher T."/>
            <person name="Medema M.H."/>
            <person name="Devos D.P."/>
            <person name="Kaster A.-K."/>
            <person name="Ovreas L."/>
            <person name="Rohde M."/>
            <person name="Galperin M.Y."/>
            <person name="Jogler C."/>
        </authorList>
    </citation>
    <scope>NUCLEOTIDE SEQUENCE [LARGE SCALE GENOMIC DNA]</scope>
    <source>
        <strain evidence="1 2">Pla22</strain>
    </source>
</reference>
<dbReference type="EMBL" id="SJPI01000005">
    <property type="protein sequence ID" value="TWT47923.1"/>
    <property type="molecule type" value="Genomic_DNA"/>
</dbReference>
<proteinExistence type="predicted"/>
<accession>A0A5C5WCT1</accession>
<evidence type="ECO:0000313" key="1">
    <source>
        <dbReference type="EMBL" id="TWT47923.1"/>
    </source>
</evidence>
<organism evidence="1 2">
    <name type="scientific">Rubripirellula amarantea</name>
    <dbReference type="NCBI Taxonomy" id="2527999"/>
    <lineage>
        <taxon>Bacteria</taxon>
        <taxon>Pseudomonadati</taxon>
        <taxon>Planctomycetota</taxon>
        <taxon>Planctomycetia</taxon>
        <taxon>Pirellulales</taxon>
        <taxon>Pirellulaceae</taxon>
        <taxon>Rubripirellula</taxon>
    </lineage>
</organism>
<name>A0A5C5WCT1_9BACT</name>
<dbReference type="Proteomes" id="UP000316598">
    <property type="component" value="Unassembled WGS sequence"/>
</dbReference>
<gene>
    <name evidence="1" type="ORF">Pla22_51990</name>
</gene>
<sequence>MPIPDYIQIEICRKIKSLISGNQLYPPYRPVGGAGRSGRREHRDDYIYRGQLDGDPWRLLPRKNSPRQLHDT</sequence>
<keyword evidence="2" id="KW-1185">Reference proteome</keyword>
<protein>
    <submittedName>
        <fullName evidence="1">Uncharacterized protein</fullName>
    </submittedName>
</protein>